<dbReference type="GO" id="GO:0016920">
    <property type="term" value="F:pyroglutamyl-peptidase activity"/>
    <property type="evidence" value="ECO:0007669"/>
    <property type="project" value="UniProtKB-UniRule"/>
</dbReference>
<evidence type="ECO:0000256" key="4">
    <source>
        <dbReference type="ARBA" id="ARBA00006641"/>
    </source>
</evidence>
<dbReference type="EMBL" id="AHYR01000003">
    <property type="protein sequence ID" value="EOT43363.1"/>
    <property type="molecule type" value="Genomic_DNA"/>
</dbReference>
<dbReference type="PANTHER" id="PTHR23402:SF1">
    <property type="entry name" value="PYROGLUTAMYL-PEPTIDASE I"/>
    <property type="match status" value="1"/>
</dbReference>
<comment type="subunit">
    <text evidence="9">Homotetramer.</text>
</comment>
<dbReference type="OrthoDB" id="9779738at2"/>
<dbReference type="PIRSF" id="PIRSF015592">
    <property type="entry name" value="Prld-crbxl_pptds"/>
    <property type="match status" value="1"/>
</dbReference>
<evidence type="ECO:0000256" key="7">
    <source>
        <dbReference type="ARBA" id="ARBA00022801"/>
    </source>
</evidence>
<dbReference type="eggNOG" id="COG2039">
    <property type="taxonomic scope" value="Bacteria"/>
</dbReference>
<dbReference type="AlphaFoldDB" id="S0KTD9"/>
<keyword evidence="12" id="KW-1185">Reference proteome</keyword>
<evidence type="ECO:0000256" key="2">
    <source>
        <dbReference type="ARBA" id="ARBA00002280"/>
    </source>
</evidence>
<evidence type="ECO:0000313" key="12">
    <source>
        <dbReference type="Proteomes" id="UP000014127"/>
    </source>
</evidence>
<name>S0KTD9_9ENTE</name>
<organism evidence="11 12">
    <name type="scientific">Enterococcus dispar ATCC 51266</name>
    <dbReference type="NCBI Taxonomy" id="1139219"/>
    <lineage>
        <taxon>Bacteria</taxon>
        <taxon>Bacillati</taxon>
        <taxon>Bacillota</taxon>
        <taxon>Bacilli</taxon>
        <taxon>Lactobacillales</taxon>
        <taxon>Enterococcaceae</taxon>
        <taxon>Enterococcus</taxon>
    </lineage>
</organism>
<feature type="active site" evidence="9">
    <location>
        <position position="165"/>
    </location>
</feature>
<dbReference type="Proteomes" id="UP000014127">
    <property type="component" value="Unassembled WGS sequence"/>
</dbReference>
<dbReference type="PATRIC" id="fig|1139219.3.peg.684"/>
<dbReference type="SUPFAM" id="SSF53182">
    <property type="entry name" value="Pyrrolidone carboxyl peptidase (pyroglutamate aminopeptidase)"/>
    <property type="match status" value="1"/>
</dbReference>
<dbReference type="InterPro" id="IPR016125">
    <property type="entry name" value="Peptidase_C15-like"/>
</dbReference>
<keyword evidence="6 9" id="KW-0645">Protease</keyword>
<dbReference type="InterPro" id="IPR036440">
    <property type="entry name" value="Peptidase_C15-like_sf"/>
</dbReference>
<evidence type="ECO:0000256" key="6">
    <source>
        <dbReference type="ARBA" id="ARBA00022670"/>
    </source>
</evidence>
<protein>
    <recommendedName>
        <fullName evidence="9">Pyrrolidone-carboxylate peptidase</fullName>
        <ecNumber evidence="9">3.4.19.3</ecNumber>
    </recommendedName>
    <alternativeName>
        <fullName evidence="9">5-oxoprolyl-peptidase</fullName>
    </alternativeName>
    <alternativeName>
        <fullName evidence="9">Pyroglutamyl-peptidase I</fullName>
        <shortName evidence="9">PGP-I</shortName>
        <shortName evidence="9">Pyrase</shortName>
    </alternativeName>
</protein>
<dbReference type="PANTHER" id="PTHR23402">
    <property type="entry name" value="PROTEASE FAMILY C15 PYROGLUTAMYL-PEPTIDASE I-RELATED"/>
    <property type="match status" value="1"/>
</dbReference>
<comment type="similarity">
    <text evidence="4 9">Belongs to the peptidase C15 family.</text>
</comment>
<keyword evidence="8 9" id="KW-0788">Thiol protease</keyword>
<dbReference type="STRING" id="44009.RV01_GL000157"/>
<dbReference type="NCBIfam" id="NF009676">
    <property type="entry name" value="PRK13197.1"/>
    <property type="match status" value="1"/>
</dbReference>
<proteinExistence type="inferred from homology"/>
<comment type="subcellular location">
    <subcellularLocation>
        <location evidence="3 9">Cytoplasm</location>
    </subcellularLocation>
</comment>
<comment type="catalytic activity">
    <reaction evidence="1 9 10">
        <text>Release of an N-terminal pyroglutamyl group from a polypeptide, the second amino acid generally not being Pro.</text>
        <dbReference type="EC" id="3.4.19.3"/>
    </reaction>
</comment>
<feature type="active site" evidence="9">
    <location>
        <position position="78"/>
    </location>
</feature>
<dbReference type="NCBIfam" id="TIGR00504">
    <property type="entry name" value="pyro_pdase"/>
    <property type="match status" value="1"/>
</dbReference>
<evidence type="ECO:0000256" key="8">
    <source>
        <dbReference type="ARBA" id="ARBA00022807"/>
    </source>
</evidence>
<dbReference type="GO" id="GO:0006508">
    <property type="term" value="P:proteolysis"/>
    <property type="evidence" value="ECO:0007669"/>
    <property type="project" value="UniProtKB-KW"/>
</dbReference>
<evidence type="ECO:0000256" key="3">
    <source>
        <dbReference type="ARBA" id="ARBA00004496"/>
    </source>
</evidence>
<dbReference type="PRINTS" id="PR00706">
    <property type="entry name" value="PYROGLUPTASE"/>
</dbReference>
<dbReference type="HOGENOM" id="CLU_043960_4_0_9"/>
<dbReference type="FunFam" id="3.40.630.20:FF:000001">
    <property type="entry name" value="Pyrrolidone-carboxylate peptidase"/>
    <property type="match status" value="1"/>
</dbReference>
<dbReference type="InterPro" id="IPR033694">
    <property type="entry name" value="PGPEP1_Cys_AS"/>
</dbReference>
<dbReference type="RefSeq" id="WP_016171901.1">
    <property type="nucleotide sequence ID" value="NZ_ASWK01000001.1"/>
</dbReference>
<reference evidence="11 12" key="1">
    <citation type="submission" date="2013-03" db="EMBL/GenBank/DDBJ databases">
        <title>The Genome Sequence of Enterococcus dispar ATCC_51266 (Illumina only assembly).</title>
        <authorList>
            <consortium name="The Broad Institute Genomics Platform"/>
            <consortium name="The Broad Institute Genome Sequencing Center for Infectious Disease"/>
            <person name="Earl A."/>
            <person name="Russ C."/>
            <person name="Gilmore M."/>
            <person name="Surin D."/>
            <person name="Walker B."/>
            <person name="Young S."/>
            <person name="Zeng Q."/>
            <person name="Gargeya S."/>
            <person name="Fitzgerald M."/>
            <person name="Haas B."/>
            <person name="Abouelleil A."/>
            <person name="Allen A.W."/>
            <person name="Alvarado L."/>
            <person name="Arachchi H.M."/>
            <person name="Berlin A.M."/>
            <person name="Chapman S.B."/>
            <person name="Gainer-Dewar J."/>
            <person name="Goldberg J."/>
            <person name="Griggs A."/>
            <person name="Gujja S."/>
            <person name="Hansen M."/>
            <person name="Howarth C."/>
            <person name="Imamovic A."/>
            <person name="Ireland A."/>
            <person name="Larimer J."/>
            <person name="McCowan C."/>
            <person name="Murphy C."/>
            <person name="Pearson M."/>
            <person name="Poon T.W."/>
            <person name="Priest M."/>
            <person name="Roberts A."/>
            <person name="Saif S."/>
            <person name="Shea T."/>
            <person name="Sisk P."/>
            <person name="Sykes S."/>
            <person name="Wortman J."/>
            <person name="Nusbaum C."/>
            <person name="Birren B."/>
        </authorList>
    </citation>
    <scope>NUCLEOTIDE SEQUENCE [LARGE SCALE GENOMIC DNA]</scope>
    <source>
        <strain evidence="11 12">ATCC 51266</strain>
    </source>
</reference>
<dbReference type="InterPro" id="IPR029762">
    <property type="entry name" value="PGP-I_bact-type"/>
</dbReference>
<gene>
    <name evidence="9" type="primary">pcp</name>
    <name evidence="11" type="ORF">OMK_00718</name>
</gene>
<dbReference type="Pfam" id="PF01470">
    <property type="entry name" value="Peptidase_C15"/>
    <property type="match status" value="1"/>
</dbReference>
<comment type="function">
    <text evidence="2 9">Removes 5-oxoproline from various penultimate amino acid residues except L-proline.</text>
</comment>
<evidence type="ECO:0000313" key="11">
    <source>
        <dbReference type="EMBL" id="EOT43363.1"/>
    </source>
</evidence>
<dbReference type="HAMAP" id="MF_00417">
    <property type="entry name" value="Pyrrolid_peptidase"/>
    <property type="match status" value="1"/>
</dbReference>
<evidence type="ECO:0000256" key="10">
    <source>
        <dbReference type="PROSITE-ProRule" id="PRU10077"/>
    </source>
</evidence>
<evidence type="ECO:0000256" key="5">
    <source>
        <dbReference type="ARBA" id="ARBA00022490"/>
    </source>
</evidence>
<keyword evidence="5 9" id="KW-0963">Cytoplasm</keyword>
<dbReference type="EC" id="3.4.19.3" evidence="9"/>
<keyword evidence="7 9" id="KW-0378">Hydrolase</keyword>
<dbReference type="PROSITE" id="PS01334">
    <property type="entry name" value="PYRASE_CYS"/>
    <property type="match status" value="1"/>
</dbReference>
<feature type="active site" evidence="9 10">
    <location>
        <position position="141"/>
    </location>
</feature>
<evidence type="ECO:0000256" key="1">
    <source>
        <dbReference type="ARBA" id="ARBA00001770"/>
    </source>
</evidence>
<evidence type="ECO:0000256" key="9">
    <source>
        <dbReference type="HAMAP-Rule" id="MF_00417"/>
    </source>
</evidence>
<comment type="caution">
    <text evidence="11">The sequence shown here is derived from an EMBL/GenBank/DDBJ whole genome shotgun (WGS) entry which is preliminary data.</text>
</comment>
<dbReference type="InterPro" id="IPR000816">
    <property type="entry name" value="Peptidase_C15"/>
</dbReference>
<dbReference type="GO" id="GO:0005829">
    <property type="term" value="C:cytosol"/>
    <property type="evidence" value="ECO:0007669"/>
    <property type="project" value="InterPro"/>
</dbReference>
<sequence length="215" mass="23716">MKILVTGFDPFAKEQINPALEVVKQLPDEIENAQIIKLEIPTVFHQAGFIVEQAIKNYQPDIVLNIGQAGGRFAITFEKVTINLADARIADNMGEQPIDETIFADGQTAYFTQLPVKAMAAAVKAEKIPAAVSYTAGTFVCNYIMYYVQYLIDKRYPSLKGGFIHVPFIPAQVIDKPNQPAMNLQDIVHGVTLAIKALVTYNDQADIKTFGGTEH</sequence>
<accession>S0KTD9</accession>
<dbReference type="CDD" id="cd00501">
    <property type="entry name" value="Peptidase_C15"/>
    <property type="match status" value="1"/>
</dbReference>
<dbReference type="Gene3D" id="3.40.630.20">
    <property type="entry name" value="Peptidase C15, pyroglutamyl peptidase I-like"/>
    <property type="match status" value="1"/>
</dbReference>